<accession>A0A9D1VR31</accession>
<dbReference type="AlphaFoldDB" id="A0A9D1VR31"/>
<dbReference type="GO" id="GO:0004180">
    <property type="term" value="F:carboxypeptidase activity"/>
    <property type="evidence" value="ECO:0007669"/>
    <property type="project" value="UniProtKB-KW"/>
</dbReference>
<reference evidence="1" key="2">
    <citation type="submission" date="2021-04" db="EMBL/GenBank/DDBJ databases">
        <authorList>
            <person name="Gilroy R."/>
        </authorList>
    </citation>
    <scope>NUCLEOTIDE SEQUENCE</scope>
    <source>
        <strain evidence="1">ChiHjej12B11-16260</strain>
    </source>
</reference>
<dbReference type="Pfam" id="PF13715">
    <property type="entry name" value="CarbopepD_reg_2"/>
    <property type="match status" value="1"/>
</dbReference>
<keyword evidence="1" id="KW-0378">Hydrolase</keyword>
<reference evidence="1" key="1">
    <citation type="journal article" date="2021" name="PeerJ">
        <title>Extensive microbial diversity within the chicken gut microbiome revealed by metagenomics and culture.</title>
        <authorList>
            <person name="Gilroy R."/>
            <person name="Ravi A."/>
            <person name="Getino M."/>
            <person name="Pursley I."/>
            <person name="Horton D.L."/>
            <person name="Alikhan N.F."/>
            <person name="Baker D."/>
            <person name="Gharbi K."/>
            <person name="Hall N."/>
            <person name="Watson M."/>
            <person name="Adriaenssens E.M."/>
            <person name="Foster-Nyarko E."/>
            <person name="Jarju S."/>
            <person name="Secka A."/>
            <person name="Antonio M."/>
            <person name="Oren A."/>
            <person name="Chaudhuri R.R."/>
            <person name="La Ragione R."/>
            <person name="Hildebrand F."/>
            <person name="Pallen M.J."/>
        </authorList>
    </citation>
    <scope>NUCLEOTIDE SEQUENCE</scope>
    <source>
        <strain evidence="1">ChiHjej12B11-16260</strain>
    </source>
</reference>
<dbReference type="InterPro" id="IPR043741">
    <property type="entry name" value="DUF5686"/>
</dbReference>
<dbReference type="InterPro" id="IPR008969">
    <property type="entry name" value="CarboxyPept-like_regulatory"/>
</dbReference>
<proteinExistence type="predicted"/>
<comment type="caution">
    <text evidence="1">The sequence shown here is derived from an EMBL/GenBank/DDBJ whole genome shotgun (WGS) entry which is preliminary data.</text>
</comment>
<dbReference type="Proteomes" id="UP000824246">
    <property type="component" value="Unassembled WGS sequence"/>
</dbReference>
<evidence type="ECO:0000313" key="1">
    <source>
        <dbReference type="EMBL" id="HIX45349.1"/>
    </source>
</evidence>
<dbReference type="Gene3D" id="2.60.40.1120">
    <property type="entry name" value="Carboxypeptidase-like, regulatory domain"/>
    <property type="match status" value="1"/>
</dbReference>
<dbReference type="Pfam" id="PF18939">
    <property type="entry name" value="DUF5686"/>
    <property type="match status" value="1"/>
</dbReference>
<dbReference type="EMBL" id="DXFB01000107">
    <property type="protein sequence ID" value="HIX45349.1"/>
    <property type="molecule type" value="Genomic_DNA"/>
</dbReference>
<keyword evidence="1" id="KW-0121">Carboxypeptidase</keyword>
<sequence>MVAKQKCIYITFLLCFLPIILSAQPLTSIKGTVTDSLTNRPIPHVSIFLIGSERGTRTDLDGNFSISVRVDFSHIRISSLGYKTIDIPVELGTANKLDIKMVPSYITLNEVVVKPKKEKYSKKNNPAVDFARKLIERRETGDPQQRDFFTCTKYEKVTIAYDDFTEEKRNSALFKSTPYLFDYTDTSDVTGKPILNLSLKERVIDYYYRKAPHTEREVVYGINRTGIDDFIDQDNVQIYVNQMFQEVDLFKNDIALFEQRFVSPLSNYGVSFYKYYLLDTLEIEGERCIDFGFAPYNSESFGFAGHLYVVYEDSSYFIKRAKYSIPHNINMNYVDRMYLQQDYARDSAGTRLKVRDDIVAEFRLYPGTAGLYARRTVNYSNFSFDPPLNADVFDQKLEEITLPSAEERDNEFWEQHRATPIKPQENAVSEVVSRLKEKPFVKWTSRIIAILFSGYIHTNAKAEESRFDFGPVNSFISGNNVEGLRLKIAGTTTARLHPQIFAKGYFGYGFGDEKFKYGGTLEYSFNKKKKNPMEYPIRSIKAFYEYDINYLSQKYLHTSKDNFVLSLRRAPDFNATYQRSCGVTYKHEFDGGFSFELGLRNERQESTAYMPFNRYNADGTITPLKSFSQTMAEICLRYSPFEKYYTAYGERFSVTEDAPVFTLRHVFANKGFLSDYNYNHTEIAASKRFRLSKFGYTDIIVKAGKVWNEVPYPLLIIPYANMSYTIQPESFSLLTPMEFLFDQYASWDLTYFANGLLFNRIPFLKALRFREVVSFRGIYGTISDANFHPEQSGLFAFNDSWNVKRMGNMPYMEVSVGIDNILTILRIEYVFRVTYRDTPGANLGGVRIALHASF</sequence>
<name>A0A9D1VR31_9BACT</name>
<organism evidence="1 2">
    <name type="scientific">Candidatus Barnesiella excrementipullorum</name>
    <dbReference type="NCBI Taxonomy" id="2838479"/>
    <lineage>
        <taxon>Bacteria</taxon>
        <taxon>Pseudomonadati</taxon>
        <taxon>Bacteroidota</taxon>
        <taxon>Bacteroidia</taxon>
        <taxon>Bacteroidales</taxon>
        <taxon>Barnesiellaceae</taxon>
        <taxon>Barnesiella</taxon>
    </lineage>
</organism>
<gene>
    <name evidence="1" type="ORF">H9982_03925</name>
</gene>
<keyword evidence="1" id="KW-0645">Protease</keyword>
<evidence type="ECO:0000313" key="2">
    <source>
        <dbReference type="Proteomes" id="UP000824246"/>
    </source>
</evidence>
<dbReference type="SUPFAM" id="SSF49464">
    <property type="entry name" value="Carboxypeptidase regulatory domain-like"/>
    <property type="match status" value="1"/>
</dbReference>
<protein>
    <submittedName>
        <fullName evidence="1">DUF5686 and carboxypeptidase regulatory-like domain-containing protein</fullName>
    </submittedName>
</protein>